<dbReference type="FunFam" id="1.25.40.860:FF:000001">
    <property type="entry name" value="Eukaryotic translation initiation factor 3 subunit A"/>
    <property type="match status" value="1"/>
</dbReference>
<feature type="compositionally biased region" description="Basic and acidic residues" evidence="9">
    <location>
        <begin position="794"/>
        <end position="902"/>
    </location>
</feature>
<dbReference type="GO" id="GO:0002188">
    <property type="term" value="P:translation reinitiation"/>
    <property type="evidence" value="ECO:0007669"/>
    <property type="project" value="TreeGrafter"/>
</dbReference>
<feature type="coiled-coil region" evidence="8">
    <location>
        <begin position="565"/>
        <end position="634"/>
    </location>
</feature>
<reference evidence="11" key="3">
    <citation type="submission" date="2025-08" db="UniProtKB">
        <authorList>
            <consortium name="Ensembl"/>
        </authorList>
    </citation>
    <scope>IDENTIFICATION</scope>
</reference>
<comment type="subunit">
    <text evidence="8">Component of the eukaryotic translation initiation factor 3 (eIF-3) complex, which is composed of 13 subunits: EIF3A, EIF3B, EIF3C, EIF3D, EIF3E, EIF3F, EIF3G, EIF3H, EIF3I, EIF3J, EIF3K, EIF3L and EIF3M.</text>
</comment>
<dbReference type="GO" id="GO:0043614">
    <property type="term" value="C:multi-eIF complex"/>
    <property type="evidence" value="ECO:0007669"/>
    <property type="project" value="TreeGrafter"/>
</dbReference>
<comment type="function">
    <text evidence="7">RNA-binding component of the eukaryotic translation initiation factor 3 (eIF-3) complex, which is required for several steps in the initiation of protein synthesis. The eIF-3 complex associates with the 40S ribosome and facilitates the recruitment of eIF-1, eIF-1A, eIF-2:GTP:methionyl-tRNAi and eIF-5 to form the 43S pre-initiation complex (43S PIC). The eIF-3 complex stimulates mRNA recruitment to the 43S PIC and scanning of the mRNA for AUG recognition. The eIF-3 complex is also required for disassembly and recycling of post-termination ribosomal complexes and subsequently prevents premature joining of the 40S and 60S ribosomal subunits prior to initiation. The eIF-3 complex specifically targets and initiates translation of a subset of mRNAs involved in cell proliferation, including cell cycling, differentiation and apoptosis, and uses different modes of RNA stem-loop binding to exert either translational activation or repression.</text>
</comment>
<reference evidence="12" key="1">
    <citation type="journal article" date="2014" name="PLoS ONE">
        <title>The genome and linkage map of the northern pike (Esox lucius): conserved synteny revealed between the salmonid sister group and the Neoteleostei.</title>
        <authorList>
            <person name="Rondeau E.B."/>
            <person name="Minkley D.R."/>
            <person name="Leong J.S."/>
            <person name="Messmer A.M."/>
            <person name="Jantzen J.R."/>
            <person name="von Schalburg K.R."/>
            <person name="Lemon C."/>
            <person name="Bird N.H."/>
            <person name="Koop B.F."/>
        </authorList>
    </citation>
    <scope>NUCLEOTIDE SEQUENCE</scope>
</reference>
<dbReference type="GeneTree" id="ENSGT00730000111063"/>
<accession>A0A6Q2ZGR6</accession>
<proteinExistence type="inferred from homology"/>
<evidence type="ECO:0000313" key="12">
    <source>
        <dbReference type="Proteomes" id="UP000265140"/>
    </source>
</evidence>
<comment type="similarity">
    <text evidence="8">Belongs to the eIF-3 subunit A family.</text>
</comment>
<dbReference type="PANTHER" id="PTHR14005">
    <property type="entry name" value="EUKARYOTIC TRANSLATION INITIATION FACTOR 3, THETA SUBUNIT"/>
    <property type="match status" value="1"/>
</dbReference>
<dbReference type="Ensembl" id="ENSELUT00000070148.2">
    <property type="protein sequence ID" value="ENSELUP00000077729.2"/>
    <property type="gene ID" value="ENSELUG00000020201.3"/>
</dbReference>
<dbReference type="Gene3D" id="1.25.40.860">
    <property type="match status" value="2"/>
</dbReference>
<dbReference type="SMART" id="SM00088">
    <property type="entry name" value="PINT"/>
    <property type="match status" value="1"/>
</dbReference>
<name>A0A6Q2ZGR6_ESOLU</name>
<evidence type="ECO:0000256" key="6">
    <source>
        <dbReference type="ARBA" id="ARBA00022917"/>
    </source>
</evidence>
<dbReference type="FunFam" id="4.10.860.10:FF:000001">
    <property type="entry name" value="Eukaryotic translation initiation factor 3 subunit A"/>
    <property type="match status" value="1"/>
</dbReference>
<dbReference type="GO" id="GO:0043226">
    <property type="term" value="C:organelle"/>
    <property type="evidence" value="ECO:0007669"/>
    <property type="project" value="UniProtKB-ARBA"/>
</dbReference>
<keyword evidence="4" id="KW-0677">Repeat</keyword>
<feature type="initiator methionine" description="Removed" evidence="8">
    <location>
        <position position="1"/>
    </location>
</feature>
<evidence type="ECO:0000256" key="3">
    <source>
        <dbReference type="ARBA" id="ARBA00022540"/>
    </source>
</evidence>
<dbReference type="GO" id="GO:0071540">
    <property type="term" value="C:eukaryotic translation initiation factor 3 complex, eIF3e"/>
    <property type="evidence" value="ECO:0007669"/>
    <property type="project" value="TreeGrafter"/>
</dbReference>
<dbReference type="GO" id="GO:0003743">
    <property type="term" value="F:translation initiation factor activity"/>
    <property type="evidence" value="ECO:0007669"/>
    <property type="project" value="UniProtKB-UniRule"/>
</dbReference>
<dbReference type="GO" id="GO:0003729">
    <property type="term" value="F:mRNA binding"/>
    <property type="evidence" value="ECO:0007669"/>
    <property type="project" value="TreeGrafter"/>
</dbReference>
<dbReference type="GO" id="GO:0033290">
    <property type="term" value="C:eukaryotic 48S preinitiation complex"/>
    <property type="evidence" value="ECO:0007669"/>
    <property type="project" value="UniProtKB-UniRule"/>
</dbReference>
<feature type="region of interest" description="Disordered" evidence="9">
    <location>
        <begin position="794"/>
        <end position="1037"/>
    </location>
</feature>
<evidence type="ECO:0000256" key="1">
    <source>
        <dbReference type="ARBA" id="ARBA00004496"/>
    </source>
</evidence>
<dbReference type="Pfam" id="PF22591">
    <property type="entry name" value="eIF3a_PCI_TPR-like"/>
    <property type="match status" value="1"/>
</dbReference>
<dbReference type="GO" id="GO:0016282">
    <property type="term" value="C:eukaryotic 43S preinitiation complex"/>
    <property type="evidence" value="ECO:0007669"/>
    <property type="project" value="UniProtKB-UniRule"/>
</dbReference>
<dbReference type="Gene3D" id="4.10.860.10">
    <property type="entry name" value="UVR domain"/>
    <property type="match status" value="1"/>
</dbReference>
<evidence type="ECO:0000256" key="7">
    <source>
        <dbReference type="ARBA" id="ARBA00057145"/>
    </source>
</evidence>
<dbReference type="InterPro" id="IPR054711">
    <property type="entry name" value="eIF3a_PCI_TPR-like"/>
</dbReference>
<reference evidence="11" key="2">
    <citation type="submission" date="2020-02" db="EMBL/GenBank/DDBJ databases">
        <title>Esox lucius (northern pike) genome, fEsoLuc1, primary haplotype.</title>
        <authorList>
            <person name="Myers G."/>
            <person name="Karagic N."/>
            <person name="Meyer A."/>
            <person name="Pippel M."/>
            <person name="Reichard M."/>
            <person name="Winkler S."/>
            <person name="Tracey A."/>
            <person name="Sims Y."/>
            <person name="Howe K."/>
            <person name="Rhie A."/>
            <person name="Formenti G."/>
            <person name="Durbin R."/>
            <person name="Fedrigo O."/>
            <person name="Jarvis E.D."/>
        </authorList>
    </citation>
    <scope>NUCLEOTIDE SEQUENCE [LARGE SCALE GENOMIC DNA]</scope>
</reference>
<evidence type="ECO:0000256" key="4">
    <source>
        <dbReference type="ARBA" id="ARBA00022737"/>
    </source>
</evidence>
<keyword evidence="12" id="KW-1185">Reference proteome</keyword>
<dbReference type="PANTHER" id="PTHR14005:SF0">
    <property type="entry name" value="EUKARYOTIC TRANSLATION INITIATION FACTOR 3 SUBUNIT A"/>
    <property type="match status" value="1"/>
</dbReference>
<evidence type="ECO:0000256" key="2">
    <source>
        <dbReference type="ARBA" id="ARBA00022490"/>
    </source>
</evidence>
<evidence type="ECO:0000259" key="10">
    <source>
        <dbReference type="PROSITE" id="PS50250"/>
    </source>
</evidence>
<dbReference type="InterPro" id="IPR027512">
    <property type="entry name" value="EIF3A"/>
</dbReference>
<feature type="compositionally biased region" description="Basic and acidic residues" evidence="9">
    <location>
        <begin position="908"/>
        <end position="1035"/>
    </location>
</feature>
<evidence type="ECO:0000313" key="11">
    <source>
        <dbReference type="Ensembl" id="ENSELUP00000077729.2"/>
    </source>
</evidence>
<organism evidence="11 12">
    <name type="scientific">Esox lucius</name>
    <name type="common">Northern pike</name>
    <dbReference type="NCBI Taxonomy" id="8010"/>
    <lineage>
        <taxon>Eukaryota</taxon>
        <taxon>Metazoa</taxon>
        <taxon>Chordata</taxon>
        <taxon>Craniata</taxon>
        <taxon>Vertebrata</taxon>
        <taxon>Euteleostomi</taxon>
        <taxon>Actinopterygii</taxon>
        <taxon>Neopterygii</taxon>
        <taxon>Teleostei</taxon>
        <taxon>Protacanthopterygii</taxon>
        <taxon>Esociformes</taxon>
        <taxon>Esocidae</taxon>
        <taxon>Esox</taxon>
    </lineage>
</organism>
<dbReference type="PROSITE" id="PS50250">
    <property type="entry name" value="PCI"/>
    <property type="match status" value="1"/>
</dbReference>
<dbReference type="HAMAP" id="MF_03000">
    <property type="entry name" value="eIF3a"/>
    <property type="match status" value="1"/>
</dbReference>
<keyword evidence="8" id="KW-0175">Coiled coil</keyword>
<keyword evidence="2 8" id="KW-0963">Cytoplasm</keyword>
<dbReference type="GO" id="GO:0001732">
    <property type="term" value="P:formation of cytoplasmic translation initiation complex"/>
    <property type="evidence" value="ECO:0007669"/>
    <property type="project" value="UniProtKB-UniRule"/>
</dbReference>
<dbReference type="AlphaFoldDB" id="A0A6Q2ZGR6"/>
<keyword evidence="5 8" id="KW-0694">RNA-binding</keyword>
<dbReference type="FunFam" id="1.25.40.860:FF:000002">
    <property type="entry name" value="Eukaryotic translation initiation factor 3 subunit A"/>
    <property type="match status" value="1"/>
</dbReference>
<sequence>MPAYFQRPENALKRANEFLEVGKKQPALDVLYDVIKSKKHRTWQKIHEPIMLKYLELCVDLRKSHLAKEGLYQYKNICQQVNIKSLEDVVRAYLKLAEEKTETAKGESQQMVLDIEDLDNIQTPESVLLSAVSGEDTQDRTDRLLLTPWVKFLWESYRQCLDLLRNNSKVERLYHDIAQQAFKFCLQYTRKAEFRKLCDNLRMHLGQIQRHHNQSTAINLNNPESQSMHLETRLVQLDSAIAMELWQEAFKAVEDIHGLFALSKKPPKPQLMANYYNKVSTVFWKSGNALFHACTLHRLYHLSREMRKNLTQEEMQRMSTRVLLATLSIPITPERTDIARLLDMDGIIVEKHRRLATLLGLQSPPTRQSLINDMVRFNLLQYIVPEVKELYNWLEMDFHPLKLSGRVTKVLNWVRDQSEKEADLQQYVPHLQSNTILRLLQQVAQIYQSIEFSRLASLVPFVDAFQLERSIVDAARHCDLQVRIDHTTRNLSFGSDLNYSTKEDSPVGPFLQNMPSAQIRNQLTAMSSSLAKAIQVIKPASMLQDREEKSQLAITAYLKNGRKEHQRILARRQTIEERKERLENLNIQREKEELEQREAELQKVRKAEEERLRQEAKEREKERIMQEHEQIKKKTVRERLEQIKKTELGAKAFKDIDIEDLEELDPDFIMAKQVEQLEKEKRELQDRLKNQEKKIDYFERAKRLEEIPLIKKAYEEQRVKDMELWELQEEERISNMKIEREKALEHKQRMSRMMEDKENFVAKITDARSFIYEEKLKQFQERLVEERKKRLEERKIQRKEDRRNTYYRQKEEEAQRIHEEQLKKEREERERIEQEQREAEEAEYQERLRKLEEQERKQRARQQEIEERERRREEELRAPVRSDEKPRGETKVAYKDWRSEARDEVEDREPSFRRGDGPRRGTTEDRGPPRRGFGDDDRPARRGMDDDRPQRRAFGDDDRGPRRGGDEDRAPRRGFDDGPRRGFDEDRPPRRGFEDGPRRGMDDSRGPRRGADDDTWGPRRGGDDERGGARDEKPWKPAIRPGMSLFLFRPYEVGYNFIDVAVSLSSPPHKSEGSPLHSVSLYDTRPWRANSCPKNKSWQSSYIDSPTIDWGVAEVLSKLQIG</sequence>
<comment type="function">
    <text evidence="8">RNA-binding component of the eukaryotic translation initiation factor 3 (eIF-3) complex, which is involved in protein synthesis of a specialized repertoire of mRNAs and, together with other initiation factors, stimulates binding of mRNA and methionyl-tRNAi to the 40S ribosome. The eIF-3 complex specifically targets and initiates translation of a subset of mRNAs involved in cell proliferation.</text>
</comment>
<feature type="domain" description="PCI" evidence="10">
    <location>
        <begin position="315"/>
        <end position="498"/>
    </location>
</feature>
<dbReference type="Proteomes" id="UP000265140">
    <property type="component" value="Chromosome 6"/>
</dbReference>
<dbReference type="GO" id="GO:0071541">
    <property type="term" value="C:eukaryotic translation initiation factor 3 complex, eIF3m"/>
    <property type="evidence" value="ECO:0007669"/>
    <property type="project" value="TreeGrafter"/>
</dbReference>
<keyword evidence="3 8" id="KW-0396">Initiation factor</keyword>
<keyword evidence="6 8" id="KW-0648">Protein biosynthesis</keyword>
<reference evidence="11" key="4">
    <citation type="submission" date="2025-09" db="UniProtKB">
        <authorList>
            <consortium name="Ensembl"/>
        </authorList>
    </citation>
    <scope>IDENTIFICATION</scope>
</reference>
<feature type="coiled-coil region" evidence="8">
    <location>
        <begin position="670"/>
        <end position="701"/>
    </location>
</feature>
<evidence type="ECO:0000256" key="5">
    <source>
        <dbReference type="ARBA" id="ARBA00022884"/>
    </source>
</evidence>
<comment type="subcellular location">
    <subcellularLocation>
        <location evidence="1 8">Cytoplasm</location>
    </subcellularLocation>
</comment>
<protein>
    <recommendedName>
        <fullName evidence="8">Eukaryotic translation initiation factor 3 subunit A</fullName>
        <shortName evidence="8">eIF3a</shortName>
    </recommendedName>
    <alternativeName>
        <fullName evidence="8">Eukaryotic translation initiation factor 3 subunit 10</fullName>
    </alternativeName>
    <alternativeName>
        <fullName evidence="8">eIF-3-theta</fullName>
    </alternativeName>
</protein>
<dbReference type="InterPro" id="IPR000717">
    <property type="entry name" value="PCI_dom"/>
</dbReference>
<evidence type="ECO:0000256" key="9">
    <source>
        <dbReference type="SAM" id="MobiDB-lite"/>
    </source>
</evidence>
<dbReference type="Bgee" id="ENSELUG00000020201">
    <property type="expression patterns" value="Expressed in embryo and 15 other cell types or tissues"/>
</dbReference>
<evidence type="ECO:0000256" key="8">
    <source>
        <dbReference type="HAMAP-Rule" id="MF_03000"/>
    </source>
</evidence>
<gene>
    <name evidence="8" type="primary">EIF3A</name>
    <name evidence="8" type="synonym">EIF3S10</name>
</gene>
<dbReference type="Pfam" id="PF01399">
    <property type="entry name" value="PCI"/>
    <property type="match status" value="1"/>
</dbReference>